<dbReference type="Gene3D" id="2.60.40.1880">
    <property type="entry name" value="Invasion associated locus B (IalB) protein"/>
    <property type="match status" value="1"/>
</dbReference>
<proteinExistence type="predicted"/>
<name>A0A7X0MU67_9HYPH</name>
<dbReference type="Pfam" id="PF06776">
    <property type="entry name" value="IalB"/>
    <property type="match status" value="1"/>
</dbReference>
<sequence>MSFKPFALAPLFAAVIALPAFAQPSPTMLRQFGDWNVYSYQAGASKSCYVLTIPKQATPASVNHGDNFFLVAPKPSGSGYYPQAIMGYDLQNSSQITVTIDGKSFAMTPRGNSGWTQQESNDSAMIDAMRTGSNMTLQAVSGRGTRTSYTFSLSGVTAALNQAGQCN</sequence>
<reference evidence="2 3" key="1">
    <citation type="submission" date="2020-08" db="EMBL/GenBank/DDBJ databases">
        <title>The Agave Microbiome: Exploring the role of microbial communities in plant adaptations to desert environments.</title>
        <authorList>
            <person name="Partida-Martinez L.P."/>
        </authorList>
    </citation>
    <scope>NUCLEOTIDE SEQUENCE [LARGE SCALE GENOMIC DNA]</scope>
    <source>
        <strain evidence="2 3">AS3.12</strain>
    </source>
</reference>
<keyword evidence="3" id="KW-1185">Reference proteome</keyword>
<protein>
    <submittedName>
        <fullName evidence="2">Uncharacterized protein</fullName>
    </submittedName>
</protein>
<keyword evidence="1" id="KW-0732">Signal</keyword>
<evidence type="ECO:0000256" key="1">
    <source>
        <dbReference type="SAM" id="SignalP"/>
    </source>
</evidence>
<comment type="caution">
    <text evidence="2">The sequence shown here is derived from an EMBL/GenBank/DDBJ whole genome shotgun (WGS) entry which is preliminary data.</text>
</comment>
<dbReference type="RefSeq" id="WP_062576716.1">
    <property type="nucleotide sequence ID" value="NZ_JACHBU010000006.1"/>
</dbReference>
<evidence type="ECO:0000313" key="3">
    <source>
        <dbReference type="Proteomes" id="UP000585437"/>
    </source>
</evidence>
<dbReference type="InterPro" id="IPR038696">
    <property type="entry name" value="IalB_sf"/>
</dbReference>
<feature type="chain" id="PRO_5030976827" evidence="1">
    <location>
        <begin position="23"/>
        <end position="167"/>
    </location>
</feature>
<organism evidence="2 3">
    <name type="scientific">Rhizobium soli</name>
    <dbReference type="NCBI Taxonomy" id="424798"/>
    <lineage>
        <taxon>Bacteria</taxon>
        <taxon>Pseudomonadati</taxon>
        <taxon>Pseudomonadota</taxon>
        <taxon>Alphaproteobacteria</taxon>
        <taxon>Hyphomicrobiales</taxon>
        <taxon>Rhizobiaceae</taxon>
        <taxon>Rhizobium/Agrobacterium group</taxon>
        <taxon>Rhizobium</taxon>
    </lineage>
</organism>
<dbReference type="Proteomes" id="UP000585437">
    <property type="component" value="Unassembled WGS sequence"/>
</dbReference>
<gene>
    <name evidence="2" type="ORF">F4695_003374</name>
</gene>
<dbReference type="EMBL" id="JACHBU010000006">
    <property type="protein sequence ID" value="MBB6509990.1"/>
    <property type="molecule type" value="Genomic_DNA"/>
</dbReference>
<evidence type="ECO:0000313" key="2">
    <source>
        <dbReference type="EMBL" id="MBB6509990.1"/>
    </source>
</evidence>
<accession>A0A7X0MU67</accession>
<dbReference type="AlphaFoldDB" id="A0A7X0MU67"/>
<dbReference type="InterPro" id="IPR010642">
    <property type="entry name" value="Invasion_prot_B"/>
</dbReference>
<feature type="signal peptide" evidence="1">
    <location>
        <begin position="1"/>
        <end position="22"/>
    </location>
</feature>